<proteinExistence type="predicted"/>
<feature type="transmembrane region" description="Helical" evidence="12">
    <location>
        <begin position="12"/>
        <end position="35"/>
    </location>
</feature>
<dbReference type="InterPro" id="IPR050640">
    <property type="entry name" value="Bact_2-comp_sensor_kinase"/>
</dbReference>
<evidence type="ECO:0000256" key="9">
    <source>
        <dbReference type="ARBA" id="ARBA00022989"/>
    </source>
</evidence>
<feature type="transmembrane region" description="Helical" evidence="12">
    <location>
        <begin position="298"/>
        <end position="319"/>
    </location>
</feature>
<dbReference type="InterPro" id="IPR036890">
    <property type="entry name" value="HATPase_C_sf"/>
</dbReference>
<dbReference type="EMBL" id="CP051428">
    <property type="protein sequence ID" value="QJC51426.1"/>
    <property type="molecule type" value="Genomic_DNA"/>
</dbReference>
<dbReference type="PANTHER" id="PTHR34220">
    <property type="entry name" value="SENSOR HISTIDINE KINASE YPDA"/>
    <property type="match status" value="1"/>
</dbReference>
<dbReference type="AlphaFoldDB" id="A0A6H2GW80"/>
<evidence type="ECO:0000256" key="4">
    <source>
        <dbReference type="ARBA" id="ARBA00022679"/>
    </source>
</evidence>
<dbReference type="RefSeq" id="WP_168907076.1">
    <property type="nucleotide sequence ID" value="NZ_CP051428.1"/>
</dbReference>
<keyword evidence="2" id="KW-1003">Cell membrane</keyword>
<evidence type="ECO:0000256" key="2">
    <source>
        <dbReference type="ARBA" id="ARBA00022475"/>
    </source>
</evidence>
<dbReference type="SUPFAM" id="SSF55874">
    <property type="entry name" value="ATPase domain of HSP90 chaperone/DNA topoisomerase II/histidine kinase"/>
    <property type="match status" value="1"/>
</dbReference>
<dbReference type="GO" id="GO:0005886">
    <property type="term" value="C:plasma membrane"/>
    <property type="evidence" value="ECO:0007669"/>
    <property type="project" value="UniProtKB-SubCell"/>
</dbReference>
<accession>A0A6H2GW80</accession>
<evidence type="ECO:0000256" key="8">
    <source>
        <dbReference type="ARBA" id="ARBA00022840"/>
    </source>
</evidence>
<keyword evidence="9 12" id="KW-1133">Transmembrane helix</keyword>
<keyword evidence="4" id="KW-0808">Transferase</keyword>
<evidence type="ECO:0000256" key="12">
    <source>
        <dbReference type="SAM" id="Phobius"/>
    </source>
</evidence>
<dbReference type="Gene3D" id="3.30.565.10">
    <property type="entry name" value="Histidine kinase-like ATPase, C-terminal domain"/>
    <property type="match status" value="1"/>
</dbReference>
<dbReference type="SMART" id="SM00304">
    <property type="entry name" value="HAMP"/>
    <property type="match status" value="1"/>
</dbReference>
<evidence type="ECO:0000256" key="6">
    <source>
        <dbReference type="ARBA" id="ARBA00022741"/>
    </source>
</evidence>
<dbReference type="Gene3D" id="6.10.340.10">
    <property type="match status" value="1"/>
</dbReference>
<reference evidence="14 15" key="1">
    <citation type="submission" date="2020-04" db="EMBL/GenBank/DDBJ databases">
        <title>Novel Paenibacillus strain UniB2 isolated from commercial digestive syrup.</title>
        <authorList>
            <person name="Thorat V."/>
            <person name="Kirdat K."/>
            <person name="Tiwarekar B."/>
            <person name="Yadav A."/>
        </authorList>
    </citation>
    <scope>NUCLEOTIDE SEQUENCE [LARGE SCALE GENOMIC DNA]</scope>
    <source>
        <strain evidence="14 15">UniB2</strain>
    </source>
</reference>
<dbReference type="InterPro" id="IPR003660">
    <property type="entry name" value="HAMP_dom"/>
</dbReference>
<keyword evidence="7 14" id="KW-0418">Kinase</keyword>
<evidence type="ECO:0000256" key="7">
    <source>
        <dbReference type="ARBA" id="ARBA00022777"/>
    </source>
</evidence>
<organism evidence="14 15">
    <name type="scientific">Paenibacillus albicereus</name>
    <dbReference type="NCBI Taxonomy" id="2726185"/>
    <lineage>
        <taxon>Bacteria</taxon>
        <taxon>Bacillati</taxon>
        <taxon>Bacillota</taxon>
        <taxon>Bacilli</taxon>
        <taxon>Bacillales</taxon>
        <taxon>Paenibacillaceae</taxon>
        <taxon>Paenibacillus</taxon>
    </lineage>
</organism>
<evidence type="ECO:0000259" key="13">
    <source>
        <dbReference type="PROSITE" id="PS50885"/>
    </source>
</evidence>
<dbReference type="GO" id="GO:0005524">
    <property type="term" value="F:ATP binding"/>
    <property type="evidence" value="ECO:0007669"/>
    <property type="project" value="UniProtKB-KW"/>
</dbReference>
<dbReference type="PROSITE" id="PS50885">
    <property type="entry name" value="HAMP"/>
    <property type="match status" value="1"/>
</dbReference>
<evidence type="ECO:0000256" key="5">
    <source>
        <dbReference type="ARBA" id="ARBA00022692"/>
    </source>
</evidence>
<evidence type="ECO:0000256" key="11">
    <source>
        <dbReference type="ARBA" id="ARBA00023136"/>
    </source>
</evidence>
<keyword evidence="5 12" id="KW-0812">Transmembrane</keyword>
<dbReference type="KEGG" id="palr:HGI30_07610"/>
<dbReference type="PANTHER" id="PTHR34220:SF11">
    <property type="entry name" value="SENSOR PROTEIN KINASE HPTS"/>
    <property type="match status" value="1"/>
</dbReference>
<dbReference type="InterPro" id="IPR010559">
    <property type="entry name" value="Sig_transdc_His_kin_internal"/>
</dbReference>
<evidence type="ECO:0000256" key="3">
    <source>
        <dbReference type="ARBA" id="ARBA00022553"/>
    </source>
</evidence>
<dbReference type="GO" id="GO:0000155">
    <property type="term" value="F:phosphorelay sensor kinase activity"/>
    <property type="evidence" value="ECO:0007669"/>
    <property type="project" value="InterPro"/>
</dbReference>
<keyword evidence="15" id="KW-1185">Reference proteome</keyword>
<keyword evidence="6" id="KW-0547">Nucleotide-binding</keyword>
<keyword evidence="8" id="KW-0067">ATP-binding</keyword>
<sequence>MKEAGSRLSRIGLFGKMFLIMVVSTIAVGGMTSWVTVHVSQQLFLDTFSLTNAKVVSQIKRNFEAFHYSILSASNEAAQSSTIRSFLTQKEGNSLNEHKAYYSMTAQMTRIAAGLDQNEVGTVILGEGARSFFSERSYWTKSAAALKRQALAEAQPENASRLTYRLLLEQDGTAGEPVLTATRKLISRTTGKPYGTIYFMLPEREFSRFYSTFASTGNDLLVLDRDGTIVSSNLTGRIGGRDAQLLAGAERIRVEGLDSLSIGSGEGSRLMVSQHLPEYDFYIVNLVDKQLIRDMLPVTQIVLIGAAIVSAALLILLLISRRLTRSLRLLVRQMSSVTKRNFHNYMPVSGSYETRQLGTAFNYMLDELNAYIMQLVQTQREQRNAELAALQRQINPHFLYNTLASVNILVQREDKQKATETIHALISLLQNSISHVEETITVEQEVQNLKDYAFINGIRYGSGIAVDYFISPDCLGAEVPKLILQPFMENAFFHAFKERESGYIYVIVAREGGTMLCEIVDNGDGMDLQGGQDSLPDSQSNRQLFSGIGIRNVHARILLLYGKDYGVTIRSKPGEGTRVQVRLPFTEKSGAGPGESET</sequence>
<keyword evidence="11 12" id="KW-0472">Membrane</keyword>
<evidence type="ECO:0000313" key="15">
    <source>
        <dbReference type="Proteomes" id="UP000502136"/>
    </source>
</evidence>
<dbReference type="Pfam" id="PF00672">
    <property type="entry name" value="HAMP"/>
    <property type="match status" value="1"/>
</dbReference>
<keyword evidence="10" id="KW-0902">Two-component regulatory system</keyword>
<gene>
    <name evidence="14" type="ORF">HGI30_07610</name>
</gene>
<comment type="subcellular location">
    <subcellularLocation>
        <location evidence="1">Cell membrane</location>
        <topology evidence="1">Multi-pass membrane protein</topology>
    </subcellularLocation>
</comment>
<evidence type="ECO:0000256" key="1">
    <source>
        <dbReference type="ARBA" id="ARBA00004651"/>
    </source>
</evidence>
<dbReference type="Pfam" id="PF06580">
    <property type="entry name" value="His_kinase"/>
    <property type="match status" value="1"/>
</dbReference>
<dbReference type="CDD" id="cd06225">
    <property type="entry name" value="HAMP"/>
    <property type="match status" value="1"/>
</dbReference>
<dbReference type="InterPro" id="IPR003594">
    <property type="entry name" value="HATPase_dom"/>
</dbReference>
<name>A0A6H2GW80_9BACL</name>
<dbReference type="Proteomes" id="UP000502136">
    <property type="component" value="Chromosome"/>
</dbReference>
<evidence type="ECO:0000313" key="14">
    <source>
        <dbReference type="EMBL" id="QJC51426.1"/>
    </source>
</evidence>
<dbReference type="Pfam" id="PF02518">
    <property type="entry name" value="HATPase_c"/>
    <property type="match status" value="1"/>
</dbReference>
<feature type="domain" description="HAMP" evidence="13">
    <location>
        <begin position="321"/>
        <end position="373"/>
    </location>
</feature>
<keyword evidence="3" id="KW-0597">Phosphoprotein</keyword>
<protein>
    <submittedName>
        <fullName evidence="14">Histidine kinase</fullName>
    </submittedName>
</protein>
<evidence type="ECO:0000256" key="10">
    <source>
        <dbReference type="ARBA" id="ARBA00023012"/>
    </source>
</evidence>
<dbReference type="SUPFAM" id="SSF158472">
    <property type="entry name" value="HAMP domain-like"/>
    <property type="match status" value="1"/>
</dbReference>